<evidence type="ECO:0008006" key="9">
    <source>
        <dbReference type="Google" id="ProtNLM"/>
    </source>
</evidence>
<reference evidence="8" key="3">
    <citation type="submission" date="2018-12" db="EMBL/GenBank/DDBJ databases">
        <title>G10K-VGP greater horseshoe bat female genome, primary haplotype.</title>
        <authorList>
            <person name="Teeling E."/>
            <person name="Myers G."/>
            <person name="Vernes S."/>
            <person name="Pippel M."/>
            <person name="Winkler S."/>
            <person name="Fedrigo O."/>
            <person name="Rhie A."/>
            <person name="Koren S."/>
            <person name="Phillippy A."/>
            <person name="Lewin H."/>
            <person name="Damas J."/>
            <person name="Howe K."/>
            <person name="Mountcastle J."/>
            <person name="Jarvis E.D."/>
        </authorList>
    </citation>
    <scope>NUCLEOTIDE SEQUENCE [LARGE SCALE GENOMIC DNA]</scope>
</reference>
<feature type="domain" description="L1 transposable element dsRBD-like" evidence="6">
    <location>
        <begin position="240"/>
        <end position="302"/>
    </location>
</feature>
<dbReference type="AlphaFoldDB" id="A0A671EB39"/>
<accession>A0A671EB39</accession>
<dbReference type="InParanoid" id="A0A671EB39"/>
<dbReference type="FunFam" id="3.30.70.1820:FF:000002">
    <property type="entry name" value="LINE-1 retrotransposable element ORF1 protein"/>
    <property type="match status" value="1"/>
</dbReference>
<sequence length="305" mass="35873">MGKQRYTSQIKEQKKPPQLEPNEAEVTNLSETEFRTLVIRMFKELREDIKKDVEIITNELRENIKKDVEIITNNQLELKNTITEIKNSLEGITSRLDEAEDRISDLEDKVAEITQTEQQKEKRIKNNEDGLRDLWDNIKRNNMRIIGIPEGEESKQGIQNIFEVIMSENFPNLMKETNIQVQEVQRVPTRINPNRSTPRHIIVKMAKLKDKERILKAARKRRRVTYKGTPIRLSNDFSTETLKARREWQEILKVMENKGLQPRLLYPARLSFKVDGEIKTFQEKNKLKVFITTKPALQEILKGLL</sequence>
<evidence type="ECO:0000259" key="5">
    <source>
        <dbReference type="Pfam" id="PF17489"/>
    </source>
</evidence>
<dbReference type="Gene3D" id="3.30.70.1820">
    <property type="entry name" value="L1 transposable element, RRM domain"/>
    <property type="match status" value="1"/>
</dbReference>
<dbReference type="Ensembl" id="ENSRFET00010008531.1">
    <property type="protein sequence ID" value="ENSRFEP00010007752.1"/>
    <property type="gene ID" value="ENSRFEG00010005291.1"/>
</dbReference>
<evidence type="ECO:0000259" key="6">
    <source>
        <dbReference type="Pfam" id="PF17490"/>
    </source>
</evidence>
<name>A0A671EB39_RHIFE</name>
<dbReference type="Gene3D" id="3.30.250.20">
    <property type="entry name" value="L1 transposable element, C-terminal domain"/>
    <property type="match status" value="1"/>
</dbReference>
<keyword evidence="2" id="KW-0175">Coiled coil</keyword>
<dbReference type="Pfam" id="PF17490">
    <property type="entry name" value="Tnp_22_dsRBD"/>
    <property type="match status" value="1"/>
</dbReference>
<evidence type="ECO:0000313" key="7">
    <source>
        <dbReference type="Ensembl" id="ENSRFEP00010007752.1"/>
    </source>
</evidence>
<dbReference type="Proteomes" id="UP000472240">
    <property type="component" value="Chromosome 5"/>
</dbReference>
<organism evidence="7 8">
    <name type="scientific">Rhinolophus ferrumequinum</name>
    <name type="common">Greater horseshoe bat</name>
    <dbReference type="NCBI Taxonomy" id="59479"/>
    <lineage>
        <taxon>Eukaryota</taxon>
        <taxon>Metazoa</taxon>
        <taxon>Chordata</taxon>
        <taxon>Craniata</taxon>
        <taxon>Vertebrata</taxon>
        <taxon>Euteleostomi</taxon>
        <taxon>Mammalia</taxon>
        <taxon>Eutheria</taxon>
        <taxon>Laurasiatheria</taxon>
        <taxon>Chiroptera</taxon>
        <taxon>Yinpterochiroptera</taxon>
        <taxon>Rhinolophoidea</taxon>
        <taxon>Rhinolophidae</taxon>
        <taxon>Rhinolophinae</taxon>
        <taxon>Rhinolophus</taxon>
    </lineage>
</organism>
<feature type="region of interest" description="Disordered" evidence="3">
    <location>
        <begin position="1"/>
        <end position="24"/>
    </location>
</feature>
<dbReference type="InterPro" id="IPR043636">
    <property type="entry name" value="L1_RRM_dom"/>
</dbReference>
<keyword evidence="8" id="KW-1185">Reference proteome</keyword>
<dbReference type="GeneTree" id="ENSGT01150000286982"/>
<dbReference type="Gene3D" id="1.20.5.390">
    <property type="entry name" value="L1 transposable element, trimerization domain"/>
    <property type="match status" value="1"/>
</dbReference>
<dbReference type="PANTHER" id="PTHR11505">
    <property type="entry name" value="L1 TRANSPOSABLE ELEMENT-RELATED"/>
    <property type="match status" value="1"/>
</dbReference>
<reference evidence="7" key="5">
    <citation type="submission" date="2025-09" db="UniProtKB">
        <authorList>
            <consortium name="Ensembl"/>
        </authorList>
    </citation>
    <scope>IDENTIFICATION</scope>
</reference>
<feature type="compositionally biased region" description="Polar residues" evidence="3">
    <location>
        <begin position="1"/>
        <end position="10"/>
    </location>
</feature>
<dbReference type="Pfam" id="PF02994">
    <property type="entry name" value="Transposase_22"/>
    <property type="match status" value="1"/>
</dbReference>
<evidence type="ECO:0000259" key="4">
    <source>
        <dbReference type="Pfam" id="PF02994"/>
    </source>
</evidence>
<dbReference type="InterPro" id="IPR042566">
    <property type="entry name" value="L1_C"/>
</dbReference>
<evidence type="ECO:0000256" key="1">
    <source>
        <dbReference type="ARBA" id="ARBA00061640"/>
    </source>
</evidence>
<feature type="coiled-coil region" evidence="2">
    <location>
        <begin position="82"/>
        <end position="123"/>
    </location>
</feature>
<proteinExistence type="inferred from homology"/>
<evidence type="ECO:0000313" key="8">
    <source>
        <dbReference type="Proteomes" id="UP000472240"/>
    </source>
</evidence>
<reference evidence="7 8" key="2">
    <citation type="journal article" date="2018" name="Annu Rev Anim Biosci">
        <title>Bat Biology, Genomes, and the Bat1K Project: To Generate Chromosome-Level Genomes for All Living Bat Species.</title>
        <authorList>
            <person name="Teeling E.C."/>
            <person name="Vernes S.C."/>
            <person name="Davalos L.M."/>
            <person name="Ray D.A."/>
            <person name="Gilbert M.T.P."/>
            <person name="Myers E."/>
        </authorList>
    </citation>
    <scope>NUCLEOTIDE SEQUENCE</scope>
</reference>
<comment type="similarity">
    <text evidence="1">Belongs to the transposase 22 family.</text>
</comment>
<protein>
    <recommendedName>
        <fullName evidence="9">L1 transposable element RRM domain-containing protein</fullName>
    </recommendedName>
</protein>
<reference evidence="7 8" key="1">
    <citation type="journal article" date="2015" name="Annu Rev Anim Biosci">
        <title>The Genome 10K Project: a way forward.</title>
        <authorList>
            <person name="Koepfli K.P."/>
            <person name="Paten B."/>
            <person name="O'Brien S.J."/>
            <person name="Koepfli K.P."/>
            <person name="Paten B."/>
            <person name="Antunes A."/>
            <person name="Belov K."/>
            <person name="Bustamante C."/>
            <person name="Castoe T.A."/>
            <person name="Clawson H."/>
            <person name="Crawford A.J."/>
            <person name="Diekhans M."/>
            <person name="Distel D."/>
            <person name="Durbin R."/>
            <person name="Earl D."/>
            <person name="Fujita M.K."/>
            <person name="Gamble T."/>
            <person name="Georges A."/>
            <person name="Gemmell N."/>
            <person name="Gilbert M.T."/>
            <person name="Graves J.M."/>
            <person name="Green R.E."/>
            <person name="Hickey G."/>
            <person name="Jarvis E.D."/>
            <person name="Johnson W."/>
            <person name="Komissarov A."/>
            <person name="Korf I."/>
            <person name="Kuhn R."/>
            <person name="Larkin D.M."/>
            <person name="Lewin H."/>
            <person name="Lopez J.V."/>
            <person name="Ma J."/>
            <person name="Marques-Bonet T."/>
            <person name="Miller W."/>
            <person name="Murphy R."/>
            <person name="Pevzner P."/>
            <person name="Shapiro B."/>
            <person name="Steiner C."/>
            <person name="Tamazian G."/>
            <person name="Venkatesh B."/>
            <person name="Wang J."/>
            <person name="Wayne R."/>
            <person name="Wiley E."/>
            <person name="Yang H."/>
            <person name="Zhang G."/>
            <person name="Haussler D."/>
            <person name="Ryder O."/>
            <person name="O'Brien S.J."/>
        </authorList>
    </citation>
    <scope>NUCLEOTIDE SEQUENCE</scope>
</reference>
<evidence type="ECO:0000256" key="3">
    <source>
        <dbReference type="SAM" id="MobiDB-lite"/>
    </source>
</evidence>
<feature type="domain" description="L1 transposable element trimerization" evidence="5">
    <location>
        <begin position="95"/>
        <end position="136"/>
    </location>
</feature>
<feature type="domain" description="L1 transposable element RRM" evidence="4">
    <location>
        <begin position="140"/>
        <end position="236"/>
    </location>
</feature>
<dbReference type="OMA" id="QENCEDL"/>
<dbReference type="Pfam" id="PF17489">
    <property type="entry name" value="Tnp_22_trimer"/>
    <property type="match status" value="1"/>
</dbReference>
<dbReference type="InterPro" id="IPR035301">
    <property type="entry name" value="L1_trimer"/>
</dbReference>
<reference evidence="7" key="4">
    <citation type="submission" date="2025-08" db="UniProtKB">
        <authorList>
            <consortium name="Ensembl"/>
        </authorList>
    </citation>
    <scope>IDENTIFICATION</scope>
</reference>
<dbReference type="FunCoup" id="A0A671EB39">
    <property type="interactions" value="10"/>
</dbReference>
<evidence type="ECO:0000256" key="2">
    <source>
        <dbReference type="SAM" id="Coils"/>
    </source>
</evidence>
<dbReference type="InterPro" id="IPR035300">
    <property type="entry name" value="L1_dsRBD"/>
</dbReference>
<dbReference type="InterPro" id="IPR004244">
    <property type="entry name" value="Transposase_22"/>
</dbReference>